<evidence type="ECO:0000313" key="2">
    <source>
        <dbReference type="Proteomes" id="UP000231987"/>
    </source>
</evidence>
<name>A0A2J0Z5G6_RHIML</name>
<proteinExistence type="predicted"/>
<comment type="caution">
    <text evidence="1">The sequence shown here is derived from an EMBL/GenBank/DDBJ whole genome shotgun (WGS) entry which is preliminary data.</text>
</comment>
<reference evidence="1 2" key="1">
    <citation type="submission" date="2017-06" db="EMBL/GenBank/DDBJ databases">
        <title>Ensifer strains isolated from leguminous trees and herbs display diverse denitrification phenotypes with some acting as strong N2O sinks.</title>
        <authorList>
            <person name="Woliy K."/>
            <person name="Mania D."/>
            <person name="Bakken L.R."/>
            <person name="Frostegard A."/>
        </authorList>
    </citation>
    <scope>NUCLEOTIDE SEQUENCE [LARGE SCALE GENOMIC DNA]</scope>
    <source>
        <strain evidence="1 2">AC50a</strain>
    </source>
</reference>
<dbReference type="EMBL" id="NJGD01000003">
    <property type="protein sequence ID" value="PJR15750.1"/>
    <property type="molecule type" value="Genomic_DNA"/>
</dbReference>
<dbReference type="AlphaFoldDB" id="A0A2J0Z5G6"/>
<gene>
    <name evidence="1" type="ORF">CEJ86_08575</name>
</gene>
<sequence length="74" mass="8005">MAAFGGCRAETAELHLAHLNDTRPVSCHHPMNTFIPHQLSSAGGSTGEKWIETGFYLGKVDLCIANALHQSDNK</sequence>
<protein>
    <submittedName>
        <fullName evidence="1">Uncharacterized protein</fullName>
    </submittedName>
</protein>
<evidence type="ECO:0000313" key="1">
    <source>
        <dbReference type="EMBL" id="PJR15750.1"/>
    </source>
</evidence>
<accession>A0A2J0Z5G6</accession>
<organism evidence="1 2">
    <name type="scientific">Rhizobium meliloti</name>
    <name type="common">Ensifer meliloti</name>
    <name type="synonym">Sinorhizobium meliloti</name>
    <dbReference type="NCBI Taxonomy" id="382"/>
    <lineage>
        <taxon>Bacteria</taxon>
        <taxon>Pseudomonadati</taxon>
        <taxon>Pseudomonadota</taxon>
        <taxon>Alphaproteobacteria</taxon>
        <taxon>Hyphomicrobiales</taxon>
        <taxon>Rhizobiaceae</taxon>
        <taxon>Sinorhizobium/Ensifer group</taxon>
        <taxon>Sinorhizobium</taxon>
    </lineage>
</organism>
<dbReference type="Proteomes" id="UP000231987">
    <property type="component" value="Unassembled WGS sequence"/>
</dbReference>